<keyword evidence="3" id="KW-1185">Reference proteome</keyword>
<gene>
    <name evidence="2" type="ORF">QVD17_31779</name>
</gene>
<evidence type="ECO:0000313" key="3">
    <source>
        <dbReference type="Proteomes" id="UP001229421"/>
    </source>
</evidence>
<comment type="caution">
    <text evidence="2">The sequence shown here is derived from an EMBL/GenBank/DDBJ whole genome shotgun (WGS) entry which is preliminary data.</text>
</comment>
<accession>A0AAD8K7P5</accession>
<evidence type="ECO:0000256" key="1">
    <source>
        <dbReference type="SAM" id="MobiDB-lite"/>
    </source>
</evidence>
<feature type="compositionally biased region" description="Polar residues" evidence="1">
    <location>
        <begin position="1"/>
        <end position="18"/>
    </location>
</feature>
<name>A0AAD8K7P5_TARER</name>
<sequence>MPTTGYSPPSPGESQTEKNPYYVVRRVRILSRASNIDTYNKGKPQSVVFHQLMDPPTRSGQTHAFSHY</sequence>
<protein>
    <submittedName>
        <fullName evidence="2">Uncharacterized protein</fullName>
    </submittedName>
</protein>
<dbReference type="AlphaFoldDB" id="A0AAD8K7P5"/>
<reference evidence="2" key="1">
    <citation type="journal article" date="2023" name="bioRxiv">
        <title>Improved chromosome-level genome assembly for marigold (Tagetes erecta).</title>
        <authorList>
            <person name="Jiang F."/>
            <person name="Yuan L."/>
            <person name="Wang S."/>
            <person name="Wang H."/>
            <person name="Xu D."/>
            <person name="Wang A."/>
            <person name="Fan W."/>
        </authorList>
    </citation>
    <scope>NUCLEOTIDE SEQUENCE</scope>
    <source>
        <strain evidence="2">WSJ</strain>
        <tissue evidence="2">Leaf</tissue>
    </source>
</reference>
<proteinExistence type="predicted"/>
<feature type="region of interest" description="Disordered" evidence="1">
    <location>
        <begin position="1"/>
        <end position="20"/>
    </location>
</feature>
<dbReference type="EMBL" id="JAUHHV010000008">
    <property type="protein sequence ID" value="KAK1415991.1"/>
    <property type="molecule type" value="Genomic_DNA"/>
</dbReference>
<dbReference type="Proteomes" id="UP001229421">
    <property type="component" value="Unassembled WGS sequence"/>
</dbReference>
<organism evidence="2 3">
    <name type="scientific">Tagetes erecta</name>
    <name type="common">African marigold</name>
    <dbReference type="NCBI Taxonomy" id="13708"/>
    <lineage>
        <taxon>Eukaryota</taxon>
        <taxon>Viridiplantae</taxon>
        <taxon>Streptophyta</taxon>
        <taxon>Embryophyta</taxon>
        <taxon>Tracheophyta</taxon>
        <taxon>Spermatophyta</taxon>
        <taxon>Magnoliopsida</taxon>
        <taxon>eudicotyledons</taxon>
        <taxon>Gunneridae</taxon>
        <taxon>Pentapetalae</taxon>
        <taxon>asterids</taxon>
        <taxon>campanulids</taxon>
        <taxon>Asterales</taxon>
        <taxon>Asteraceae</taxon>
        <taxon>Asteroideae</taxon>
        <taxon>Heliantheae alliance</taxon>
        <taxon>Tageteae</taxon>
        <taxon>Tagetes</taxon>
    </lineage>
</organism>
<evidence type="ECO:0000313" key="2">
    <source>
        <dbReference type="EMBL" id="KAK1415991.1"/>
    </source>
</evidence>